<dbReference type="Proteomes" id="UP000732378">
    <property type="component" value="Unassembled WGS sequence"/>
</dbReference>
<name>A0ABS2M5R8_9ACTN</name>
<proteinExistence type="predicted"/>
<dbReference type="EMBL" id="JAFBBZ010000001">
    <property type="protein sequence ID" value="MBM7506535.1"/>
    <property type="molecule type" value="Genomic_DNA"/>
</dbReference>
<dbReference type="RefSeq" id="WP_193669331.1">
    <property type="nucleotide sequence ID" value="NZ_JACDTV010000008.1"/>
</dbReference>
<comment type="caution">
    <text evidence="1">The sequence shown here is derived from an EMBL/GenBank/DDBJ whole genome shotgun (WGS) entry which is preliminary data.</text>
</comment>
<sequence length="110" mass="12016">MTTTAITTRHTEAICPSWCAGHTEIYQAWETLTATGRKIRQHSPAEYPVIGGIAVVVAQVEHEDTGMDAPTVMVDADDNAPDHELSEADAHELGLALVRAAERIRRERAL</sequence>
<reference evidence="1 2" key="1">
    <citation type="submission" date="2021-01" db="EMBL/GenBank/DDBJ databases">
        <title>Sequencing the genomes of 1000 actinobacteria strains.</title>
        <authorList>
            <person name="Klenk H.-P."/>
        </authorList>
    </citation>
    <scope>NUCLEOTIDE SEQUENCE [LARGE SCALE GENOMIC DNA]</scope>
    <source>
        <strain evidence="1 2">DSM 18239</strain>
    </source>
</reference>
<keyword evidence="2" id="KW-1185">Reference proteome</keyword>
<evidence type="ECO:0000313" key="2">
    <source>
        <dbReference type="Proteomes" id="UP000732378"/>
    </source>
</evidence>
<gene>
    <name evidence="1" type="ORF">JOE61_000349</name>
</gene>
<evidence type="ECO:0000313" key="1">
    <source>
        <dbReference type="EMBL" id="MBM7506535.1"/>
    </source>
</evidence>
<dbReference type="Pfam" id="PF21848">
    <property type="entry name" value="DUF6907"/>
    <property type="match status" value="1"/>
</dbReference>
<organism evidence="1 2">
    <name type="scientific">Nocardioides salarius</name>
    <dbReference type="NCBI Taxonomy" id="374513"/>
    <lineage>
        <taxon>Bacteria</taxon>
        <taxon>Bacillati</taxon>
        <taxon>Actinomycetota</taxon>
        <taxon>Actinomycetes</taxon>
        <taxon>Propionibacteriales</taxon>
        <taxon>Nocardioidaceae</taxon>
        <taxon>Nocardioides</taxon>
    </lineage>
</organism>
<protein>
    <submittedName>
        <fullName evidence="1">Uncharacterized protein</fullName>
    </submittedName>
</protein>
<dbReference type="InterPro" id="IPR054202">
    <property type="entry name" value="DUF6907"/>
</dbReference>
<accession>A0ABS2M5R8</accession>